<keyword evidence="5" id="KW-0378">Hydrolase</keyword>
<feature type="domain" description="PAZ" evidence="10">
    <location>
        <begin position="1212"/>
        <end position="1285"/>
    </location>
</feature>
<evidence type="ECO:0000256" key="9">
    <source>
        <dbReference type="SAM" id="MobiDB-lite"/>
    </source>
</evidence>
<feature type="region of interest" description="Disordered" evidence="9">
    <location>
        <begin position="238"/>
        <end position="272"/>
    </location>
</feature>
<dbReference type="PROSITE" id="PS50821">
    <property type="entry name" value="PAZ"/>
    <property type="match status" value="1"/>
</dbReference>
<feature type="compositionally biased region" description="Basic and acidic residues" evidence="9">
    <location>
        <begin position="181"/>
        <end position="208"/>
    </location>
</feature>
<dbReference type="PANTHER" id="PTHR14950:SF37">
    <property type="entry name" value="ENDORIBONUCLEASE DICER"/>
    <property type="match status" value="1"/>
</dbReference>
<dbReference type="InterPro" id="IPR036085">
    <property type="entry name" value="PAZ_dom_sf"/>
</dbReference>
<dbReference type="InterPro" id="IPR003100">
    <property type="entry name" value="PAZ_dom"/>
</dbReference>
<dbReference type="Pfam" id="PF03368">
    <property type="entry name" value="Dicer_dimer"/>
    <property type="match status" value="1"/>
</dbReference>
<feature type="compositionally biased region" description="Pro residues" evidence="9">
    <location>
        <begin position="76"/>
        <end position="99"/>
    </location>
</feature>
<keyword evidence="7" id="KW-0460">Magnesium</keyword>
<dbReference type="EMBL" id="CM007647">
    <property type="protein sequence ID" value="ONL93083.1"/>
    <property type="molecule type" value="Genomic_DNA"/>
</dbReference>
<keyword evidence="3" id="KW-0547">Nucleotide-binding</keyword>
<feature type="region of interest" description="Disordered" evidence="9">
    <location>
        <begin position="123"/>
        <end position="220"/>
    </location>
</feature>
<keyword evidence="2" id="KW-0479">Metal-binding</keyword>
<evidence type="ECO:0000256" key="6">
    <source>
        <dbReference type="ARBA" id="ARBA00022840"/>
    </source>
</evidence>
<dbReference type="InterPro" id="IPR014001">
    <property type="entry name" value="Helicase_ATP-bd"/>
</dbReference>
<dbReference type="PANTHER" id="PTHR14950">
    <property type="entry name" value="DICER-RELATED"/>
    <property type="match status" value="1"/>
</dbReference>
<dbReference type="Pfam" id="PF02170">
    <property type="entry name" value="PAZ"/>
    <property type="match status" value="1"/>
</dbReference>
<feature type="region of interest" description="Disordered" evidence="9">
    <location>
        <begin position="72"/>
        <end position="103"/>
    </location>
</feature>
<dbReference type="GO" id="GO:0005524">
    <property type="term" value="F:ATP binding"/>
    <property type="evidence" value="ECO:0007669"/>
    <property type="project" value="UniProtKB-KW"/>
</dbReference>
<dbReference type="PROSITE" id="PS51194">
    <property type="entry name" value="HELICASE_CTER"/>
    <property type="match status" value="1"/>
</dbReference>
<dbReference type="InterPro" id="IPR011545">
    <property type="entry name" value="DEAD/DEAH_box_helicase_dom"/>
</dbReference>
<sequence length="1285" mass="142932">MAGGPGGGGDAGGEHAAAAYWYDACEDSASLLCGIDFAASADFDPGLIPAMDCGADDGFVAEIDRILESINAEATPAPPPPPPAPAPAPAPAPVAPLQPQPQLQEAAATVAHNAVAVSDVAQRAPAVEARKEPRREFPVAAANGGDDCRDSKRQRLPAGGTGGPRHDWRRRPMAPPPPSRGWEDRGRGRREYDRPRKRDRDGHYGQCHDHHRRDPRGFWERDRGGKMVFRHGMWEAEADRQGKRARTKDGCPPAENKAEVDRSGKEKPATEEKARQYQLEVLEQAKSRNTIAFLETGAGKTLIAVLLIKSICDKMLKENKKILAVFLVPKVPLVYQQAEVIRERTGYRVGHYCGEMGQDFWDSRKWQREFESKQVLVMTAQILLNILRHSIIKMDAIHLLILDECHHAVKKHPYSLVMSEFYHTTPKDKRPSVFGMTASPVNLKGVTSQEDCAIKIRNLESKLDCIVCTIKDRKELEKHVPMPLEVIVHYDKAATLLSFHEQIKQMEAAVEEAALSSSKRTKWQFMGARDAGSRDELRLVYGVSERTESDGAANLIQKLRAINYALGELGQWCAYKVALSFLTALQNDERANYQVDVKFQESYLRKVVDLLHCQLTEGAAMKSDSNDVEMHNSENPKPNELEEGELPDSHAVSVGEHVDEVIGAAVADGKVTPRVQALIKILLKYQHTEDFRAIIFVERVVTALVLPKVFAELPSLGFIRCASLIGHNNNQEMRSCQMQDTITKFRDGRVTLLVATSVAEEGLDIRQCNVVIRFDLAKTVLAYIQSRGRARKPGSDYILMLERGNMSHEAFLRNARNSEETLRKEAIERTDLSHLDGTSMLSPVDISPDSMYQVESTGAVVSLNSAVGLVHFYCSQLPSDRYSILRPEFIMQKHEKPGGSTEYSCKLQLPCNAPFEKLEGPICSSIRLAQQAVCLAACKKLHEMGAFTDMLLPDRGSGEGEKTEQNDEGDPLPGTARHREFFPEGVAEILHGEWILSGRDGYQSSQFIKLYLYSVNCVNIGTSKDPFVTQLSNFALIFGNELDAEVLSTTMDLFVARTIITKASLVFRGPIEITESQLILLKSFHVRLMSIVLDVDVDPSTTPWDPAKAYLFVPVGAEKCMDLLREIDWTLVNSIVNSDAWNNPLQRARPDVYLGTNERTLGGDRREYGFGKLRHGTAFGQKAHPTYGIRGAIAEFDVVKASGLVPGRGWGHFNDYQNKGKLFMADSCWDAKDLAGMVVTAAHSGKRFYVDSICYNMNAENSFPRKEGYLGPLEYSSFADYYKQK</sequence>
<evidence type="ECO:0000259" key="12">
    <source>
        <dbReference type="PROSITE" id="PS51194"/>
    </source>
</evidence>
<evidence type="ECO:0000256" key="8">
    <source>
        <dbReference type="PROSITE-ProRule" id="PRU00657"/>
    </source>
</evidence>
<name>A0A1D6JLV6_MAIZE</name>
<dbReference type="Gene3D" id="3.30.160.380">
    <property type="entry name" value="Dicer dimerisation domain"/>
    <property type="match status" value="1"/>
</dbReference>
<proteinExistence type="inferred from homology"/>
<dbReference type="FunFam" id="3.30.160.380:FF:000001">
    <property type="entry name" value="Endoribonuclease dicer-like 1"/>
    <property type="match status" value="1"/>
</dbReference>
<dbReference type="EMBL" id="CM007647">
    <property type="protein sequence ID" value="ONL93075.1"/>
    <property type="molecule type" value="Genomic_DNA"/>
</dbReference>
<evidence type="ECO:0000259" key="13">
    <source>
        <dbReference type="PROSITE" id="PS51327"/>
    </source>
</evidence>
<evidence type="ECO:0000256" key="1">
    <source>
        <dbReference type="ARBA" id="ARBA00022722"/>
    </source>
</evidence>
<organism evidence="14">
    <name type="scientific">Zea mays</name>
    <name type="common">Maize</name>
    <dbReference type="NCBI Taxonomy" id="4577"/>
    <lineage>
        <taxon>Eukaryota</taxon>
        <taxon>Viridiplantae</taxon>
        <taxon>Streptophyta</taxon>
        <taxon>Embryophyta</taxon>
        <taxon>Tracheophyta</taxon>
        <taxon>Spermatophyta</taxon>
        <taxon>Magnoliopsida</taxon>
        <taxon>Liliopsida</taxon>
        <taxon>Poales</taxon>
        <taxon>Poaceae</taxon>
        <taxon>PACMAD clade</taxon>
        <taxon>Panicoideae</taxon>
        <taxon>Andropogonodae</taxon>
        <taxon>Andropogoneae</taxon>
        <taxon>Tripsacinae</taxon>
        <taxon>Zea</taxon>
    </lineage>
</organism>
<feature type="compositionally biased region" description="Basic and acidic residues" evidence="9">
    <location>
        <begin position="256"/>
        <end position="272"/>
    </location>
</feature>
<feature type="region of interest" description="Disordered" evidence="9">
    <location>
        <begin position="622"/>
        <end position="647"/>
    </location>
</feature>
<keyword evidence="8" id="KW-0694">RNA-binding</keyword>
<dbReference type="Gene3D" id="2.170.260.10">
    <property type="entry name" value="paz domain"/>
    <property type="match status" value="1"/>
</dbReference>
<evidence type="ECO:0000256" key="4">
    <source>
        <dbReference type="ARBA" id="ARBA00022759"/>
    </source>
</evidence>
<feature type="compositionally biased region" description="Basic and acidic residues" evidence="9">
    <location>
        <begin position="128"/>
        <end position="137"/>
    </location>
</feature>
<evidence type="ECO:0000259" key="11">
    <source>
        <dbReference type="PROSITE" id="PS51192"/>
    </source>
</evidence>
<dbReference type="CDD" id="cd18802">
    <property type="entry name" value="SF2_C_dicer"/>
    <property type="match status" value="1"/>
</dbReference>
<keyword evidence="4" id="KW-0255">Endonuclease</keyword>
<gene>
    <name evidence="14" type="ORF">ZEAMMB73_Zm00001d027412</name>
</gene>
<dbReference type="SUPFAM" id="SSF101690">
    <property type="entry name" value="PAZ domain"/>
    <property type="match status" value="1"/>
</dbReference>
<dbReference type="ExpressionAtlas" id="A0A1D6JLV6">
    <property type="expression patterns" value="baseline and differential"/>
</dbReference>
<reference evidence="14" key="1">
    <citation type="submission" date="2015-12" db="EMBL/GenBank/DDBJ databases">
        <title>Update maize B73 reference genome by single molecule sequencing technologies.</title>
        <authorList>
            <consortium name="Maize Genome Sequencing Project"/>
            <person name="Ware D."/>
        </authorList>
    </citation>
    <scope>NUCLEOTIDE SEQUENCE [LARGE SCALE GENOMIC DNA]</scope>
    <source>
        <tissue evidence="14">Seedling</tissue>
    </source>
</reference>
<dbReference type="PROSITE" id="PS51192">
    <property type="entry name" value="HELICASE_ATP_BIND_1"/>
    <property type="match status" value="1"/>
</dbReference>
<dbReference type="Gene3D" id="3.40.50.300">
    <property type="entry name" value="P-loop containing nucleotide triphosphate hydrolases"/>
    <property type="match status" value="2"/>
</dbReference>
<feature type="region of interest" description="Disordered" evidence="9">
    <location>
        <begin position="952"/>
        <end position="977"/>
    </location>
</feature>
<dbReference type="InterPro" id="IPR027417">
    <property type="entry name" value="P-loop_NTPase"/>
</dbReference>
<dbReference type="SMART" id="SM00490">
    <property type="entry name" value="HELICc"/>
    <property type="match status" value="1"/>
</dbReference>
<dbReference type="InterPro" id="IPR001650">
    <property type="entry name" value="Helicase_C-like"/>
</dbReference>
<dbReference type="GO" id="GO:0003723">
    <property type="term" value="F:RNA binding"/>
    <property type="evidence" value="ECO:0007669"/>
    <property type="project" value="UniProtKB-UniRule"/>
</dbReference>
<keyword evidence="1" id="KW-0540">Nuclease</keyword>
<evidence type="ECO:0000256" key="5">
    <source>
        <dbReference type="ARBA" id="ARBA00022801"/>
    </source>
</evidence>
<feature type="domain" description="Helicase ATP-binding" evidence="11">
    <location>
        <begin position="281"/>
        <end position="458"/>
    </location>
</feature>
<evidence type="ECO:0000259" key="10">
    <source>
        <dbReference type="PROSITE" id="PS50821"/>
    </source>
</evidence>
<accession>A0A1D6JLV6</accession>
<dbReference type="GO" id="GO:0016891">
    <property type="term" value="F:RNA endonuclease activity producing 5'-phosphomonoesters, hydrolytic mechanism"/>
    <property type="evidence" value="ECO:0007669"/>
    <property type="project" value="InterPro"/>
</dbReference>
<feature type="compositionally biased region" description="Basic and acidic residues" evidence="9">
    <location>
        <begin position="624"/>
        <end position="640"/>
    </location>
</feature>
<feature type="domain" description="Helicase C-terminal" evidence="12">
    <location>
        <begin position="678"/>
        <end position="838"/>
    </location>
</feature>
<dbReference type="Pfam" id="PF00270">
    <property type="entry name" value="DEAD"/>
    <property type="match status" value="1"/>
</dbReference>
<dbReference type="SUPFAM" id="SSF52540">
    <property type="entry name" value="P-loop containing nucleoside triphosphate hydrolases"/>
    <property type="match status" value="1"/>
</dbReference>
<dbReference type="FunFam" id="3.40.50.300:FF:000705">
    <property type="entry name" value="Endoribonuclease dicer-like protein"/>
    <property type="match status" value="1"/>
</dbReference>
<feature type="compositionally biased region" description="Basic and acidic residues" evidence="9">
    <location>
        <begin position="956"/>
        <end position="965"/>
    </location>
</feature>
<evidence type="ECO:0000256" key="2">
    <source>
        <dbReference type="ARBA" id="ARBA00022723"/>
    </source>
</evidence>
<dbReference type="GO" id="GO:0046872">
    <property type="term" value="F:metal ion binding"/>
    <property type="evidence" value="ECO:0007669"/>
    <property type="project" value="UniProtKB-KW"/>
</dbReference>
<dbReference type="InterPro" id="IPR005034">
    <property type="entry name" value="Dicer_dimerisation"/>
</dbReference>
<keyword evidence="6" id="KW-0067">ATP-binding</keyword>
<comment type="similarity">
    <text evidence="8">Belongs to the helicase family. Dicer subfamily.</text>
</comment>
<evidence type="ECO:0000256" key="7">
    <source>
        <dbReference type="ARBA" id="ARBA00022842"/>
    </source>
</evidence>
<dbReference type="FunFam" id="3.40.50.300:FF:000420">
    <property type="entry name" value="Endoribonuclease dicer-like 1"/>
    <property type="match status" value="1"/>
</dbReference>
<evidence type="ECO:0000313" key="14">
    <source>
        <dbReference type="EMBL" id="ONL93075.1"/>
    </source>
</evidence>
<dbReference type="PROSITE" id="PS51327">
    <property type="entry name" value="DICER_DSRBF"/>
    <property type="match status" value="1"/>
</dbReference>
<protein>
    <submittedName>
        <fullName evidence="14">Dicer-like 101</fullName>
    </submittedName>
</protein>
<evidence type="ECO:0000256" key="3">
    <source>
        <dbReference type="ARBA" id="ARBA00022741"/>
    </source>
</evidence>
<dbReference type="Pfam" id="PF00271">
    <property type="entry name" value="Helicase_C"/>
    <property type="match status" value="1"/>
</dbReference>
<dbReference type="SMART" id="SM00487">
    <property type="entry name" value="DEXDc"/>
    <property type="match status" value="1"/>
</dbReference>
<dbReference type="CDD" id="cd18034">
    <property type="entry name" value="DEXHc_dicer"/>
    <property type="match status" value="1"/>
</dbReference>
<feature type="domain" description="Dicer dsRNA-binding fold" evidence="13">
    <location>
        <begin position="866"/>
        <end position="961"/>
    </location>
</feature>
<dbReference type="InterPro" id="IPR038248">
    <property type="entry name" value="Dicer_dimer_sf"/>
</dbReference>